<reference evidence="1" key="2">
    <citation type="journal article" date="2021" name="Genome Biol. Evol.">
        <title>Developing a high-quality reference genome for a parasitic bivalve with doubly uniparental inheritance (Bivalvia: Unionida).</title>
        <authorList>
            <person name="Smith C.H."/>
        </authorList>
    </citation>
    <scope>NUCLEOTIDE SEQUENCE</scope>
    <source>
        <strain evidence="1">CHS0354</strain>
        <tissue evidence="1">Mantle</tissue>
    </source>
</reference>
<keyword evidence="2" id="KW-1185">Reference proteome</keyword>
<organism evidence="1 2">
    <name type="scientific">Potamilus streckersoni</name>
    <dbReference type="NCBI Taxonomy" id="2493646"/>
    <lineage>
        <taxon>Eukaryota</taxon>
        <taxon>Metazoa</taxon>
        <taxon>Spiralia</taxon>
        <taxon>Lophotrochozoa</taxon>
        <taxon>Mollusca</taxon>
        <taxon>Bivalvia</taxon>
        <taxon>Autobranchia</taxon>
        <taxon>Heteroconchia</taxon>
        <taxon>Palaeoheterodonta</taxon>
        <taxon>Unionida</taxon>
        <taxon>Unionoidea</taxon>
        <taxon>Unionidae</taxon>
        <taxon>Ambleminae</taxon>
        <taxon>Lampsilini</taxon>
        <taxon>Potamilus</taxon>
    </lineage>
</organism>
<dbReference type="EMBL" id="JAEAOA010000802">
    <property type="protein sequence ID" value="KAK3596536.1"/>
    <property type="molecule type" value="Genomic_DNA"/>
</dbReference>
<name>A0AAE0W033_9BIVA</name>
<accession>A0AAE0W033</accession>
<reference evidence="1" key="3">
    <citation type="submission" date="2023-05" db="EMBL/GenBank/DDBJ databases">
        <authorList>
            <person name="Smith C.H."/>
        </authorList>
    </citation>
    <scope>NUCLEOTIDE SEQUENCE</scope>
    <source>
        <strain evidence="1">CHS0354</strain>
        <tissue evidence="1">Mantle</tissue>
    </source>
</reference>
<evidence type="ECO:0000313" key="2">
    <source>
        <dbReference type="Proteomes" id="UP001195483"/>
    </source>
</evidence>
<gene>
    <name evidence="1" type="ORF">CHS0354_013218</name>
</gene>
<evidence type="ECO:0000313" key="1">
    <source>
        <dbReference type="EMBL" id="KAK3596536.1"/>
    </source>
</evidence>
<dbReference type="AlphaFoldDB" id="A0AAE0W033"/>
<dbReference type="Proteomes" id="UP001195483">
    <property type="component" value="Unassembled WGS sequence"/>
</dbReference>
<proteinExistence type="predicted"/>
<comment type="caution">
    <text evidence="1">The sequence shown here is derived from an EMBL/GenBank/DDBJ whole genome shotgun (WGS) entry which is preliminary data.</text>
</comment>
<sequence>MKETHKAKKNLFSKMIDGQKTYHCKCRDFVQQEEQLKVSENNVSTTTAKEIDKASPLIIHRFFVSWSKDVSGYHSCNKKRVKICRKPNLITAYLETRTMTKTLCTMIVYTI</sequence>
<reference evidence="1" key="1">
    <citation type="journal article" date="2021" name="Genome Biol. Evol.">
        <title>A High-Quality Reference Genome for a Parasitic Bivalve with Doubly Uniparental Inheritance (Bivalvia: Unionida).</title>
        <authorList>
            <person name="Smith C.H."/>
        </authorList>
    </citation>
    <scope>NUCLEOTIDE SEQUENCE</scope>
    <source>
        <strain evidence="1">CHS0354</strain>
    </source>
</reference>
<protein>
    <submittedName>
        <fullName evidence="1">Uncharacterized protein</fullName>
    </submittedName>
</protein>